<evidence type="ECO:0000256" key="6">
    <source>
        <dbReference type="ARBA" id="ARBA00023027"/>
    </source>
</evidence>
<dbReference type="FunCoup" id="A0A7N2MNG9">
    <property type="interactions" value="311"/>
</dbReference>
<dbReference type="Pfam" id="PF01582">
    <property type="entry name" value="TIR"/>
    <property type="match status" value="1"/>
</dbReference>
<dbReference type="Pfam" id="PF00931">
    <property type="entry name" value="NB-ARC"/>
    <property type="match status" value="1"/>
</dbReference>
<dbReference type="GO" id="GO:0006952">
    <property type="term" value="P:defense response"/>
    <property type="evidence" value="ECO:0007669"/>
    <property type="project" value="UniProtKB-KW"/>
</dbReference>
<dbReference type="InterPro" id="IPR002182">
    <property type="entry name" value="NB-ARC"/>
</dbReference>
<sequence length="1523" mass="173457">MFEVRSSELETGLSSNDGPVEAGVILLFLLLGRLGLSMPLTRFPIHPFIMELLGHFSFALRQLMPNSWRIVVSCMGIWLAATEGDMIRVDELVYLYRLKAFKEHGYYELVPWERRTRIVRDLPSSFRYWKSQFFFVSRDDWETPSNEVLGDLPKLLRQWSTLNLVKRWPKLKSRYKGRVEKAIAYARTIEDFDNLVDPRTLAFYCLGLESSAFILQNIEIEEKKRMTTKFNQEMYAQMRAKKNESLSNLGAKTVHVMEKGALVTIATSSTPCTEMREVSNRQIFFPNQRQLACYTIKILTTTLLRQFGTSPSTKCLGSLGSRFGNIFQMASSSSFSSSTPSWKYDVFLSFRGEETRNTFTDHLYDALKKKGIITFRDEEKLETGKSILSELFKAIEDSTIALVILSKNYASSTWCLDELGKIVDCMKEKGMTVLPVFYDVDPSDVRKQLKTFEKAFVAHEERFKENMEKVEMWKNALTEVANLKGWHLLNRPESKIIQNIVEDIWHKLSYAFSECNEGKVGIISRGEKLVSLLSIGSNDVRIIGLWGMGGIGKTTLARVVFRMVSEKFERSCFLSNVKEEYEKSGLVPLQHLLILKLLNESMNIHDVDEGVFIIKNRLRHKRILLILDDVNQLEQLDNLAGNHIWFGLGSRIIITTRDKHLLQLADDIYDVEGLDDGEALNLLSLKAFKTDHPPKDFLELSKDVVHYAKGLPLAIETLGSFLFNRGVDIWKSTLNRLKEFPESAILQKLKIGYDALQETEQKIFLYIACFFNHEEKDSVVKTLDHLGLYPDVGLRVLVDKSLIKMNDSEVCMHDLLQEMCQEIVREECREDPGKRSMLWSFEDVNIVLSNNMGTEAIQGMALKLLELKEANWNPESFSKMRHLKLLIIDNVHLLHDPKHLPNSLRVFIWSGYPSKSLPSSLHLKTFERLKSLQLIKFQKIIETPDFHKVPILEKLVLEDCLNLPRVHPSIGVHKKLIHLCIKGCRNLRSLPTKLEMESLETLILSGCSKIKKIPEFGENMRRVLKLYLDGIAITKLPTSIGHLTSLSLLNIKDCKSLTCLPSTLFNLKLLKEMNISGCSKLEGWPEILGNAESVKELDVCGTAVKEVPSSNGLLKNLMLSLRGCKSRSWYDFLPFYSRPKSPNPVGLFSLSGLCSLTNLNLSDCNLRAIPDDIGCLFSLEEIVLKGNSFVCLPDSISQLCKLRGMDLDNCRSLRSLPKLPLSVVHVWGEGCASLEMVPDLLKPNSFCEAELYLSNCSKLADNQGFIDMFFTVIRKQLQGLSLFGRVDKPNYNWRYDMVIPGSVIPNWFRYQSMGAEVNIKEPSSHFCSNDWMGIAVCVVFFSIPHHQNKGYYSLFCRLIVNGNKLNVAPSISRAVSSSDNIWLLYLLNQYCKESKEDLKLLKECEANEFSEIGIKIETILNAKVKKCGFRMVYKKDIEDLNETMSQSSNPIIIPYEDLGVLHHNSDSSMVVGEGNIAKRTRDDYDCARPSGEGSSNDMPNPKRIEKLQEFKTHGNSDCAESSE</sequence>
<reference evidence="10" key="2">
    <citation type="submission" date="2021-01" db="UniProtKB">
        <authorList>
            <consortium name="EnsemblPlants"/>
        </authorList>
    </citation>
    <scope>IDENTIFICATION</scope>
</reference>
<keyword evidence="2" id="KW-0433">Leucine-rich repeat</keyword>
<name>A0A7N2MNG9_QUELO</name>
<reference evidence="10 11" key="1">
    <citation type="journal article" date="2016" name="G3 (Bethesda)">
        <title>First Draft Assembly and Annotation of the Genome of a California Endemic Oak Quercus lobata Nee (Fagaceae).</title>
        <authorList>
            <person name="Sork V.L."/>
            <person name="Fitz-Gibbon S.T."/>
            <person name="Puiu D."/>
            <person name="Crepeau M."/>
            <person name="Gugger P.F."/>
            <person name="Sherman R."/>
            <person name="Stevens K."/>
            <person name="Langley C.H."/>
            <person name="Pellegrini M."/>
            <person name="Salzberg S.L."/>
        </authorList>
    </citation>
    <scope>NUCLEOTIDE SEQUENCE [LARGE SCALE GENOMIC DNA]</scope>
    <source>
        <strain evidence="10 11">cv. SW786</strain>
    </source>
</reference>
<dbReference type="InterPro" id="IPR045344">
    <property type="entry name" value="C-JID"/>
</dbReference>
<dbReference type="PRINTS" id="PR00364">
    <property type="entry name" value="DISEASERSIST"/>
</dbReference>
<dbReference type="PANTHER" id="PTHR11017:SF559">
    <property type="entry name" value="DISEASE RESISTANCE PROTEIN CHL1"/>
    <property type="match status" value="1"/>
</dbReference>
<proteinExistence type="predicted"/>
<dbReference type="SUPFAM" id="SSF52200">
    <property type="entry name" value="Toll/Interleukin receptor TIR domain"/>
    <property type="match status" value="1"/>
</dbReference>
<dbReference type="SUPFAM" id="SSF52540">
    <property type="entry name" value="P-loop containing nucleoside triphosphate hydrolases"/>
    <property type="match status" value="1"/>
</dbReference>
<evidence type="ECO:0000256" key="7">
    <source>
        <dbReference type="ARBA" id="ARBA00047304"/>
    </source>
</evidence>
<evidence type="ECO:0000256" key="3">
    <source>
        <dbReference type="ARBA" id="ARBA00022737"/>
    </source>
</evidence>
<feature type="compositionally biased region" description="Basic and acidic residues" evidence="8">
    <location>
        <begin position="1500"/>
        <end position="1514"/>
    </location>
</feature>
<dbReference type="InterPro" id="IPR036390">
    <property type="entry name" value="WH_DNA-bd_sf"/>
</dbReference>
<dbReference type="InterPro" id="IPR032675">
    <property type="entry name" value="LRR_dom_sf"/>
</dbReference>
<dbReference type="Gene3D" id="3.80.10.10">
    <property type="entry name" value="Ribonuclease Inhibitor"/>
    <property type="match status" value="3"/>
</dbReference>
<evidence type="ECO:0000313" key="10">
    <source>
        <dbReference type="EnsemblPlants" id="QL10p021785:mrna"/>
    </source>
</evidence>
<dbReference type="InterPro" id="IPR000157">
    <property type="entry name" value="TIR_dom"/>
</dbReference>
<evidence type="ECO:0000313" key="11">
    <source>
        <dbReference type="Proteomes" id="UP000594261"/>
    </source>
</evidence>
<dbReference type="Proteomes" id="UP000594261">
    <property type="component" value="Chromosome 10"/>
</dbReference>
<evidence type="ECO:0000256" key="5">
    <source>
        <dbReference type="ARBA" id="ARBA00022821"/>
    </source>
</evidence>
<dbReference type="InterPro" id="IPR035897">
    <property type="entry name" value="Toll_tir_struct_dom_sf"/>
</dbReference>
<dbReference type="PANTHER" id="PTHR11017">
    <property type="entry name" value="LEUCINE-RICH REPEAT-CONTAINING PROTEIN"/>
    <property type="match status" value="1"/>
</dbReference>
<comment type="catalytic activity">
    <reaction evidence="7">
        <text>NAD(+) + H2O = ADP-D-ribose + nicotinamide + H(+)</text>
        <dbReference type="Rhea" id="RHEA:16301"/>
        <dbReference type="ChEBI" id="CHEBI:15377"/>
        <dbReference type="ChEBI" id="CHEBI:15378"/>
        <dbReference type="ChEBI" id="CHEBI:17154"/>
        <dbReference type="ChEBI" id="CHEBI:57540"/>
        <dbReference type="ChEBI" id="CHEBI:57967"/>
        <dbReference type="EC" id="3.2.2.6"/>
    </reaction>
    <physiologicalReaction direction="left-to-right" evidence="7">
        <dbReference type="Rhea" id="RHEA:16302"/>
    </physiologicalReaction>
</comment>
<dbReference type="EMBL" id="LRBV02000010">
    <property type="status" value="NOT_ANNOTATED_CDS"/>
    <property type="molecule type" value="Genomic_DNA"/>
</dbReference>
<dbReference type="SMART" id="SM00255">
    <property type="entry name" value="TIR"/>
    <property type="match status" value="1"/>
</dbReference>
<evidence type="ECO:0000256" key="1">
    <source>
        <dbReference type="ARBA" id="ARBA00011982"/>
    </source>
</evidence>
<evidence type="ECO:0000256" key="4">
    <source>
        <dbReference type="ARBA" id="ARBA00022801"/>
    </source>
</evidence>
<keyword evidence="3" id="KW-0677">Repeat</keyword>
<dbReference type="Pfam" id="PF20160">
    <property type="entry name" value="C-JID"/>
    <property type="match status" value="1"/>
</dbReference>
<dbReference type="Gene3D" id="3.40.50.10140">
    <property type="entry name" value="Toll/interleukin-1 receptor homology (TIR) domain"/>
    <property type="match status" value="1"/>
</dbReference>
<dbReference type="InterPro" id="IPR044974">
    <property type="entry name" value="Disease_R_plants"/>
</dbReference>
<dbReference type="Gene3D" id="1.10.8.430">
    <property type="entry name" value="Helical domain of apoptotic protease-activating factors"/>
    <property type="match status" value="1"/>
</dbReference>
<dbReference type="InterPro" id="IPR027417">
    <property type="entry name" value="P-loop_NTPase"/>
</dbReference>
<organism evidence="10 11">
    <name type="scientific">Quercus lobata</name>
    <name type="common">Valley oak</name>
    <dbReference type="NCBI Taxonomy" id="97700"/>
    <lineage>
        <taxon>Eukaryota</taxon>
        <taxon>Viridiplantae</taxon>
        <taxon>Streptophyta</taxon>
        <taxon>Embryophyta</taxon>
        <taxon>Tracheophyta</taxon>
        <taxon>Spermatophyta</taxon>
        <taxon>Magnoliopsida</taxon>
        <taxon>eudicotyledons</taxon>
        <taxon>Gunneridae</taxon>
        <taxon>Pentapetalae</taxon>
        <taxon>rosids</taxon>
        <taxon>fabids</taxon>
        <taxon>Fagales</taxon>
        <taxon>Fagaceae</taxon>
        <taxon>Quercus</taxon>
    </lineage>
</organism>
<dbReference type="FunFam" id="3.40.50.10140:FF:000007">
    <property type="entry name" value="Disease resistance protein (TIR-NBS-LRR class)"/>
    <property type="match status" value="1"/>
</dbReference>
<keyword evidence="5" id="KW-0611">Plant defense</keyword>
<dbReference type="GO" id="GO:0043531">
    <property type="term" value="F:ADP binding"/>
    <property type="evidence" value="ECO:0007669"/>
    <property type="project" value="InterPro"/>
</dbReference>
<evidence type="ECO:0000259" key="9">
    <source>
        <dbReference type="PROSITE" id="PS50104"/>
    </source>
</evidence>
<feature type="domain" description="TIR" evidence="9">
    <location>
        <begin position="342"/>
        <end position="512"/>
    </location>
</feature>
<keyword evidence="6" id="KW-0520">NAD</keyword>
<dbReference type="Gene3D" id="3.40.50.300">
    <property type="entry name" value="P-loop containing nucleotide triphosphate hydrolases"/>
    <property type="match status" value="1"/>
</dbReference>
<dbReference type="EC" id="3.2.2.6" evidence="1"/>
<keyword evidence="11" id="KW-1185">Reference proteome</keyword>
<evidence type="ECO:0000256" key="2">
    <source>
        <dbReference type="ARBA" id="ARBA00022614"/>
    </source>
</evidence>
<dbReference type="Pfam" id="PF23286">
    <property type="entry name" value="LRR_13"/>
    <property type="match status" value="1"/>
</dbReference>
<feature type="region of interest" description="Disordered" evidence="8">
    <location>
        <begin position="1481"/>
        <end position="1523"/>
    </location>
</feature>
<dbReference type="InterPro" id="IPR058192">
    <property type="entry name" value="WHD_ROQ1-like"/>
</dbReference>
<accession>A0A7N2MNG9</accession>
<dbReference type="Pfam" id="PF23282">
    <property type="entry name" value="WHD_ROQ1"/>
    <property type="match status" value="1"/>
</dbReference>
<dbReference type="GO" id="GO:0007165">
    <property type="term" value="P:signal transduction"/>
    <property type="evidence" value="ECO:0007669"/>
    <property type="project" value="InterPro"/>
</dbReference>
<dbReference type="PROSITE" id="PS50104">
    <property type="entry name" value="TIR"/>
    <property type="match status" value="1"/>
</dbReference>
<dbReference type="GO" id="GO:0061809">
    <property type="term" value="F:NAD+ nucleosidase activity, cyclic ADP-ribose generating"/>
    <property type="evidence" value="ECO:0007669"/>
    <property type="project" value="UniProtKB-EC"/>
</dbReference>
<protein>
    <recommendedName>
        <fullName evidence="1">ADP-ribosyl cyclase/cyclic ADP-ribose hydrolase</fullName>
        <ecNumber evidence="1">3.2.2.6</ecNumber>
    </recommendedName>
</protein>
<evidence type="ECO:0000256" key="8">
    <source>
        <dbReference type="SAM" id="MobiDB-lite"/>
    </source>
</evidence>
<dbReference type="EnsemblPlants" id="QL10p021785:mrna">
    <property type="protein sequence ID" value="QL10p021785:mrna"/>
    <property type="gene ID" value="QL10p021785"/>
</dbReference>
<dbReference type="SUPFAM" id="SSF46785">
    <property type="entry name" value="Winged helix' DNA-binding domain"/>
    <property type="match status" value="1"/>
</dbReference>
<dbReference type="SUPFAM" id="SSF52058">
    <property type="entry name" value="L domain-like"/>
    <property type="match status" value="2"/>
</dbReference>
<dbReference type="InterPro" id="IPR058546">
    <property type="entry name" value="RPS4B/Roq1-like_LRR"/>
</dbReference>
<dbReference type="InterPro" id="IPR042197">
    <property type="entry name" value="Apaf_helical"/>
</dbReference>
<dbReference type="InParanoid" id="A0A7N2MNG9"/>
<keyword evidence="4" id="KW-0378">Hydrolase</keyword>
<dbReference type="Gramene" id="QL10p021785:mrna">
    <property type="protein sequence ID" value="QL10p021785:mrna"/>
    <property type="gene ID" value="QL10p021785"/>
</dbReference>